<dbReference type="AlphaFoldDB" id="A0A917J407"/>
<dbReference type="EMBL" id="BMIB01000004">
    <property type="protein sequence ID" value="GGH75736.1"/>
    <property type="molecule type" value="Genomic_DNA"/>
</dbReference>
<proteinExistence type="predicted"/>
<comment type="caution">
    <text evidence="1">The sequence shown here is derived from an EMBL/GenBank/DDBJ whole genome shotgun (WGS) entry which is preliminary data.</text>
</comment>
<protein>
    <submittedName>
        <fullName evidence="1">Uncharacterized protein</fullName>
    </submittedName>
</protein>
<keyword evidence="2" id="KW-1185">Reference proteome</keyword>
<evidence type="ECO:0000313" key="1">
    <source>
        <dbReference type="EMBL" id="GGH75736.1"/>
    </source>
</evidence>
<reference evidence="1" key="2">
    <citation type="submission" date="2020-09" db="EMBL/GenBank/DDBJ databases">
        <authorList>
            <person name="Sun Q."/>
            <person name="Zhou Y."/>
        </authorList>
    </citation>
    <scope>NUCLEOTIDE SEQUENCE</scope>
    <source>
        <strain evidence="1">CGMCC 1.15290</strain>
    </source>
</reference>
<evidence type="ECO:0000313" key="2">
    <source>
        <dbReference type="Proteomes" id="UP000627292"/>
    </source>
</evidence>
<reference evidence="1" key="1">
    <citation type="journal article" date="2014" name="Int. J. Syst. Evol. Microbiol.">
        <title>Complete genome sequence of Corynebacterium casei LMG S-19264T (=DSM 44701T), isolated from a smear-ripened cheese.</title>
        <authorList>
            <consortium name="US DOE Joint Genome Institute (JGI-PGF)"/>
            <person name="Walter F."/>
            <person name="Albersmeier A."/>
            <person name="Kalinowski J."/>
            <person name="Ruckert C."/>
        </authorList>
    </citation>
    <scope>NUCLEOTIDE SEQUENCE</scope>
    <source>
        <strain evidence="1">CGMCC 1.15290</strain>
    </source>
</reference>
<organism evidence="1 2">
    <name type="scientific">Filimonas zeae</name>
    <dbReference type="NCBI Taxonomy" id="1737353"/>
    <lineage>
        <taxon>Bacteria</taxon>
        <taxon>Pseudomonadati</taxon>
        <taxon>Bacteroidota</taxon>
        <taxon>Chitinophagia</taxon>
        <taxon>Chitinophagales</taxon>
        <taxon>Chitinophagaceae</taxon>
        <taxon>Filimonas</taxon>
    </lineage>
</organism>
<gene>
    <name evidence="1" type="ORF">GCM10011379_39600</name>
</gene>
<accession>A0A917J407</accession>
<sequence>MHCLQHLALPFTLVYETDIEKPLVVVPIGRPQPTGTTAASPMQTDHIRKKQLFLIRQPYGYQIKVK</sequence>
<name>A0A917J407_9BACT</name>
<dbReference type="Proteomes" id="UP000627292">
    <property type="component" value="Unassembled WGS sequence"/>
</dbReference>